<evidence type="ECO:0000256" key="6">
    <source>
        <dbReference type="ARBA" id="ARBA00022553"/>
    </source>
</evidence>
<dbReference type="SUPFAM" id="SSF74650">
    <property type="entry name" value="Galactose mutarotase-like"/>
    <property type="match status" value="1"/>
</dbReference>
<name>A0A939DRP7_9ALTE</name>
<dbReference type="Pfam" id="PF01263">
    <property type="entry name" value="Aldose_epim"/>
    <property type="match status" value="1"/>
</dbReference>
<dbReference type="EC" id="5.1.3.3" evidence="9"/>
<dbReference type="AlphaFoldDB" id="A0A939DRP7"/>
<evidence type="ECO:0000256" key="3">
    <source>
        <dbReference type="ARBA" id="ARBA00006206"/>
    </source>
</evidence>
<accession>A0A939DRP7</accession>
<evidence type="ECO:0000256" key="2">
    <source>
        <dbReference type="ARBA" id="ARBA00005028"/>
    </source>
</evidence>
<dbReference type="InterPro" id="IPR015443">
    <property type="entry name" value="Aldose_1-epimerase"/>
</dbReference>
<evidence type="ECO:0000256" key="4">
    <source>
        <dbReference type="ARBA" id="ARBA00011245"/>
    </source>
</evidence>
<feature type="binding site" evidence="12">
    <location>
        <begin position="184"/>
        <end position="186"/>
    </location>
    <ligand>
        <name>beta-D-galactose</name>
        <dbReference type="ChEBI" id="CHEBI:27667"/>
    </ligand>
</feature>
<keyword evidence="14" id="KW-1185">Reference proteome</keyword>
<feature type="binding site" evidence="12">
    <location>
        <begin position="84"/>
        <end position="85"/>
    </location>
    <ligand>
        <name>beta-D-galactose</name>
        <dbReference type="ChEBI" id="CHEBI:27667"/>
    </ligand>
</feature>
<dbReference type="GO" id="GO:0030246">
    <property type="term" value="F:carbohydrate binding"/>
    <property type="evidence" value="ECO:0007669"/>
    <property type="project" value="InterPro"/>
</dbReference>
<evidence type="ECO:0000256" key="5">
    <source>
        <dbReference type="ARBA" id="ARBA00022490"/>
    </source>
</evidence>
<reference evidence="13" key="1">
    <citation type="submission" date="2021-03" db="EMBL/GenBank/DDBJ databases">
        <title>novel species isolated from a fishpond in China.</title>
        <authorList>
            <person name="Lu H."/>
            <person name="Cai Z."/>
        </authorList>
    </citation>
    <scope>NUCLEOTIDE SEQUENCE</scope>
    <source>
        <strain evidence="13">JCM 30855</strain>
    </source>
</reference>
<dbReference type="NCBIfam" id="NF008277">
    <property type="entry name" value="PRK11055.1"/>
    <property type="match status" value="1"/>
</dbReference>
<dbReference type="PANTHER" id="PTHR10091:SF0">
    <property type="entry name" value="GALACTOSE MUTAROTASE"/>
    <property type="match status" value="1"/>
</dbReference>
<feature type="active site" description="Proton acceptor" evidence="10">
    <location>
        <position position="319"/>
    </location>
</feature>
<dbReference type="InterPro" id="IPR011013">
    <property type="entry name" value="Gal_mutarotase_sf_dom"/>
</dbReference>
<organism evidence="13 14">
    <name type="scientific">Bowmanella dokdonensis</name>
    <dbReference type="NCBI Taxonomy" id="751969"/>
    <lineage>
        <taxon>Bacteria</taxon>
        <taxon>Pseudomonadati</taxon>
        <taxon>Pseudomonadota</taxon>
        <taxon>Gammaproteobacteria</taxon>
        <taxon>Alteromonadales</taxon>
        <taxon>Alteromonadaceae</taxon>
        <taxon>Bowmanella</taxon>
    </lineage>
</organism>
<evidence type="ECO:0000256" key="8">
    <source>
        <dbReference type="ARBA" id="ARBA00023277"/>
    </source>
</evidence>
<dbReference type="PANTHER" id="PTHR10091">
    <property type="entry name" value="ALDOSE-1-EPIMERASE"/>
    <property type="match status" value="1"/>
</dbReference>
<dbReference type="Gene3D" id="2.70.98.10">
    <property type="match status" value="1"/>
</dbReference>
<evidence type="ECO:0000256" key="10">
    <source>
        <dbReference type="PIRSR" id="PIRSR005096-1"/>
    </source>
</evidence>
<dbReference type="GO" id="GO:0033499">
    <property type="term" value="P:galactose catabolic process via UDP-galactose, Leloir pathway"/>
    <property type="evidence" value="ECO:0007669"/>
    <property type="project" value="TreeGrafter"/>
</dbReference>
<sequence length="354" mass="38493">MQQTVSATQSAYGTLEDGTQVNQITLKNAHGVELDVIGYGGIITRLLTPDAKGELGDIVLGLDSLEEYASSNPYFGALIGRYGNRIANGRFTLDGTTYQLDTNDGVNHLHGGIQGFDKKVWDMQPFTTDSSAGVVLTLVSPDDDQGYPGTLTTTVTYELNNDNELDMRFSATTDKPTIVNLTQHSYFNLAGTGDILDHKLMIPADAITPVAEGLIPTGEMMPVEGTPFDFRSAKTIGRDIGGDHEQLRLGLGYDHNFVLKGQDNEELVLAARVSEPTTGRVLEVLTVEPAVQFYSGNFLDGSLTGKGVNYAHRSGFCLEPQHHPDSPNQSTFPSTVLRPGETYHTRIVYRFSTL</sequence>
<protein>
    <recommendedName>
        <fullName evidence="9">Aldose 1-epimerase</fullName>
        <ecNumber evidence="9">5.1.3.3</ecNumber>
    </recommendedName>
</protein>
<dbReference type="Proteomes" id="UP000664654">
    <property type="component" value="Unassembled WGS sequence"/>
</dbReference>
<dbReference type="CDD" id="cd09019">
    <property type="entry name" value="galactose_mutarotase_like"/>
    <property type="match status" value="1"/>
</dbReference>
<proteinExistence type="inferred from homology"/>
<dbReference type="FunFam" id="2.70.98.10:FF:000003">
    <property type="entry name" value="Aldose 1-epimerase"/>
    <property type="match status" value="1"/>
</dbReference>
<comment type="subcellular location">
    <subcellularLocation>
        <location evidence="1">Cytoplasm</location>
    </subcellularLocation>
</comment>
<keyword evidence="6" id="KW-0597">Phosphoprotein</keyword>
<evidence type="ECO:0000313" key="14">
    <source>
        <dbReference type="Proteomes" id="UP000664654"/>
    </source>
</evidence>
<evidence type="ECO:0000313" key="13">
    <source>
        <dbReference type="EMBL" id="MBN7827733.1"/>
    </source>
</evidence>
<keyword evidence="8 9" id="KW-0119">Carbohydrate metabolism</keyword>
<dbReference type="EMBL" id="JAFKCV010000026">
    <property type="protein sequence ID" value="MBN7827733.1"/>
    <property type="molecule type" value="Genomic_DNA"/>
</dbReference>
<evidence type="ECO:0000256" key="9">
    <source>
        <dbReference type="PIRNR" id="PIRNR005096"/>
    </source>
</evidence>
<dbReference type="GO" id="GO:0005737">
    <property type="term" value="C:cytoplasm"/>
    <property type="evidence" value="ECO:0007669"/>
    <property type="project" value="UniProtKB-SubCell"/>
</dbReference>
<dbReference type="GO" id="GO:0006006">
    <property type="term" value="P:glucose metabolic process"/>
    <property type="evidence" value="ECO:0007669"/>
    <property type="project" value="TreeGrafter"/>
</dbReference>
<evidence type="ECO:0000256" key="7">
    <source>
        <dbReference type="ARBA" id="ARBA00023235"/>
    </source>
</evidence>
<feature type="active site" description="Proton donor" evidence="10">
    <location>
        <position position="184"/>
    </location>
</feature>
<dbReference type="InterPro" id="IPR047215">
    <property type="entry name" value="Galactose_mutarotase-like"/>
</dbReference>
<dbReference type="InterPro" id="IPR008183">
    <property type="entry name" value="Aldose_1/G6P_1-epimerase"/>
</dbReference>
<dbReference type="PIRSF" id="PIRSF005096">
    <property type="entry name" value="GALM"/>
    <property type="match status" value="1"/>
</dbReference>
<evidence type="ECO:0000256" key="11">
    <source>
        <dbReference type="PIRSR" id="PIRSR005096-2"/>
    </source>
</evidence>
<comment type="pathway">
    <text evidence="2 9">Carbohydrate metabolism; hexose metabolism.</text>
</comment>
<comment type="caution">
    <text evidence="13">The sequence shown here is derived from an EMBL/GenBank/DDBJ whole genome shotgun (WGS) entry which is preliminary data.</text>
</comment>
<feature type="binding site" evidence="11">
    <location>
        <position position="254"/>
    </location>
    <ligand>
        <name>beta-D-galactose</name>
        <dbReference type="ChEBI" id="CHEBI:27667"/>
    </ligand>
</feature>
<comment type="subunit">
    <text evidence="4">Monomer.</text>
</comment>
<comment type="similarity">
    <text evidence="3 9">Belongs to the aldose epimerase family.</text>
</comment>
<keyword evidence="5" id="KW-0963">Cytoplasm</keyword>
<dbReference type="InterPro" id="IPR014718">
    <property type="entry name" value="GH-type_carb-bd"/>
</dbReference>
<evidence type="ECO:0000256" key="12">
    <source>
        <dbReference type="PIRSR" id="PIRSR005096-3"/>
    </source>
</evidence>
<dbReference type="GO" id="GO:0004034">
    <property type="term" value="F:aldose 1-epimerase activity"/>
    <property type="evidence" value="ECO:0007669"/>
    <property type="project" value="UniProtKB-EC"/>
</dbReference>
<comment type="catalytic activity">
    <reaction evidence="9">
        <text>alpha-D-glucose = beta-D-glucose</text>
        <dbReference type="Rhea" id="RHEA:10264"/>
        <dbReference type="ChEBI" id="CHEBI:15903"/>
        <dbReference type="ChEBI" id="CHEBI:17925"/>
        <dbReference type="EC" id="5.1.3.3"/>
    </reaction>
</comment>
<gene>
    <name evidence="13" type="ORF">J0A66_21050</name>
</gene>
<keyword evidence="7 9" id="KW-0413">Isomerase</keyword>
<evidence type="ECO:0000256" key="1">
    <source>
        <dbReference type="ARBA" id="ARBA00004496"/>
    </source>
</evidence>